<accession>A0A9I9EJK4</accession>
<dbReference type="EnsemblPlants" id="MELO3C034621.2.1">
    <property type="protein sequence ID" value="MELO3C034621.2.1"/>
    <property type="gene ID" value="MELO3C034621.2"/>
</dbReference>
<dbReference type="Gramene" id="MELO3C034621.2.1">
    <property type="protein sequence ID" value="MELO3C034621.2.1"/>
    <property type="gene ID" value="MELO3C034621.2"/>
</dbReference>
<organism evidence="1">
    <name type="scientific">Cucumis melo</name>
    <name type="common">Muskmelon</name>
    <dbReference type="NCBI Taxonomy" id="3656"/>
    <lineage>
        <taxon>Eukaryota</taxon>
        <taxon>Viridiplantae</taxon>
        <taxon>Streptophyta</taxon>
        <taxon>Embryophyta</taxon>
        <taxon>Tracheophyta</taxon>
        <taxon>Spermatophyta</taxon>
        <taxon>Magnoliopsida</taxon>
        <taxon>eudicotyledons</taxon>
        <taxon>Gunneridae</taxon>
        <taxon>Pentapetalae</taxon>
        <taxon>rosids</taxon>
        <taxon>fabids</taxon>
        <taxon>Cucurbitales</taxon>
        <taxon>Cucurbitaceae</taxon>
        <taxon>Benincaseae</taxon>
        <taxon>Cucumis</taxon>
    </lineage>
</organism>
<name>A0A9I9EJK4_CUCME</name>
<protein>
    <submittedName>
        <fullName evidence="1">Uncharacterized protein</fullName>
    </submittedName>
</protein>
<proteinExistence type="predicted"/>
<evidence type="ECO:0000313" key="1">
    <source>
        <dbReference type="EnsemblPlants" id="MELO3C034621.2.1"/>
    </source>
</evidence>
<sequence>MTSVFGSTVFFTASRMVVPVVRSTNLASKLIYRSVIRQWILKQVHHKLDSQNPSHSVVDSGHRNGVLNDKVERFESGSSDPQVDTGPVELSSTWQLNRWGTASAAKHTANGVISYDFRYNLRRVLKYQFSKPVVDIEMVDYR</sequence>
<dbReference type="AlphaFoldDB" id="A0A9I9EJK4"/>
<reference evidence="1" key="1">
    <citation type="submission" date="2023-03" db="UniProtKB">
        <authorList>
            <consortium name="EnsemblPlants"/>
        </authorList>
    </citation>
    <scope>IDENTIFICATION</scope>
</reference>